<dbReference type="FunFam" id="3.20.20.140:FF:000059">
    <property type="entry name" value="Histidinol-phosphatase"/>
    <property type="match status" value="1"/>
</dbReference>
<sequence>MPFTHHSHSGQFCPGHAKNSLEEVIETAIAKKMQLFCLTEHMPRHEQDFYPEEIEGGDTEAGLVANEAAFFAEASRLRDKYADRIRILIGFEIDWIRPESLALIQASLARLPFEFFVGSVHHVHTVPIDYDREMYLKAREIAGGTDERLFEDYFDNQLDMLQKLRPLVVGHLDLIRLKSDDPERSFTLWPGVWQKICRNVDYIVQYGGLVELNSAALRKGMSEPYPKAEICKVRKEILARGGRFCLSDDSHGVDQVGLNFHRVVDFLDTVGIKTLHHLQLADATSQSAVIDSRFPRTEICSTSVEELRKMAFFTASA</sequence>
<accession>A0A1L9SH46</accession>
<proteinExistence type="inferred from homology"/>
<dbReference type="GO" id="GO:0000105">
    <property type="term" value="P:L-histidine biosynthetic process"/>
    <property type="evidence" value="ECO:0007669"/>
    <property type="project" value="UniProtKB-UniRule"/>
</dbReference>
<dbReference type="InterPro" id="IPR010140">
    <property type="entry name" value="Histidinol_P_phosphatase_HisJ"/>
</dbReference>
<evidence type="ECO:0000256" key="7">
    <source>
        <dbReference type="ARBA" id="ARBA00049158"/>
    </source>
</evidence>
<dbReference type="Pfam" id="PF02811">
    <property type="entry name" value="PHP"/>
    <property type="match status" value="1"/>
</dbReference>
<dbReference type="STRING" id="1073090.A0A1L9SH46"/>
<evidence type="ECO:0000256" key="2">
    <source>
        <dbReference type="ARBA" id="ARBA00009152"/>
    </source>
</evidence>
<dbReference type="NCBIfam" id="TIGR01856">
    <property type="entry name" value="hisJ_fam"/>
    <property type="match status" value="1"/>
</dbReference>
<dbReference type="EMBL" id="KV878342">
    <property type="protein sequence ID" value="OJJ46478.1"/>
    <property type="molecule type" value="Genomic_DNA"/>
</dbReference>
<dbReference type="Proteomes" id="UP000184188">
    <property type="component" value="Unassembled WGS sequence"/>
</dbReference>
<dbReference type="GO" id="GO:0005737">
    <property type="term" value="C:cytoplasm"/>
    <property type="evidence" value="ECO:0007669"/>
    <property type="project" value="TreeGrafter"/>
</dbReference>
<dbReference type="InterPro" id="IPR016195">
    <property type="entry name" value="Pol/histidinol_Pase-like"/>
</dbReference>
<evidence type="ECO:0000256" key="3">
    <source>
        <dbReference type="ARBA" id="ARBA00013085"/>
    </source>
</evidence>
<evidence type="ECO:0000256" key="5">
    <source>
        <dbReference type="ARBA" id="ARBA00022801"/>
    </source>
</evidence>
<organism evidence="10 11">
    <name type="scientific">Penicilliopsis zonata CBS 506.65</name>
    <dbReference type="NCBI Taxonomy" id="1073090"/>
    <lineage>
        <taxon>Eukaryota</taxon>
        <taxon>Fungi</taxon>
        <taxon>Dikarya</taxon>
        <taxon>Ascomycota</taxon>
        <taxon>Pezizomycotina</taxon>
        <taxon>Eurotiomycetes</taxon>
        <taxon>Eurotiomycetidae</taxon>
        <taxon>Eurotiales</taxon>
        <taxon>Aspergillaceae</taxon>
        <taxon>Penicilliopsis</taxon>
    </lineage>
</organism>
<keyword evidence="5 8" id="KW-0378">Hydrolase</keyword>
<dbReference type="Gene3D" id="3.20.20.140">
    <property type="entry name" value="Metal-dependent hydrolases"/>
    <property type="match status" value="1"/>
</dbReference>
<comment type="similarity">
    <text evidence="2 8">Belongs to the PHP hydrolase family. HisK subfamily.</text>
</comment>
<evidence type="ECO:0000313" key="11">
    <source>
        <dbReference type="Proteomes" id="UP000184188"/>
    </source>
</evidence>
<reference evidence="11" key="1">
    <citation type="journal article" date="2017" name="Genome Biol.">
        <title>Comparative genomics reveals high biological diversity and specific adaptations in the industrially and medically important fungal genus Aspergillus.</title>
        <authorList>
            <person name="de Vries R.P."/>
            <person name="Riley R."/>
            <person name="Wiebenga A."/>
            <person name="Aguilar-Osorio G."/>
            <person name="Amillis S."/>
            <person name="Uchima C.A."/>
            <person name="Anderluh G."/>
            <person name="Asadollahi M."/>
            <person name="Askin M."/>
            <person name="Barry K."/>
            <person name="Battaglia E."/>
            <person name="Bayram O."/>
            <person name="Benocci T."/>
            <person name="Braus-Stromeyer S.A."/>
            <person name="Caldana C."/>
            <person name="Canovas D."/>
            <person name="Cerqueira G.C."/>
            <person name="Chen F."/>
            <person name="Chen W."/>
            <person name="Choi C."/>
            <person name="Clum A."/>
            <person name="Dos Santos R.A."/>
            <person name="Damasio A.R."/>
            <person name="Diallinas G."/>
            <person name="Emri T."/>
            <person name="Fekete E."/>
            <person name="Flipphi M."/>
            <person name="Freyberg S."/>
            <person name="Gallo A."/>
            <person name="Gournas C."/>
            <person name="Habgood R."/>
            <person name="Hainaut M."/>
            <person name="Harispe M.L."/>
            <person name="Henrissat B."/>
            <person name="Hilden K.S."/>
            <person name="Hope R."/>
            <person name="Hossain A."/>
            <person name="Karabika E."/>
            <person name="Karaffa L."/>
            <person name="Karanyi Z."/>
            <person name="Krasevec N."/>
            <person name="Kuo A."/>
            <person name="Kusch H."/>
            <person name="LaButti K."/>
            <person name="Lagendijk E.L."/>
            <person name="Lapidus A."/>
            <person name="Levasseur A."/>
            <person name="Lindquist E."/>
            <person name="Lipzen A."/>
            <person name="Logrieco A.F."/>
            <person name="MacCabe A."/>
            <person name="Maekelae M.R."/>
            <person name="Malavazi I."/>
            <person name="Melin P."/>
            <person name="Meyer V."/>
            <person name="Mielnichuk N."/>
            <person name="Miskei M."/>
            <person name="Molnar A.P."/>
            <person name="Mule G."/>
            <person name="Ngan C.Y."/>
            <person name="Orejas M."/>
            <person name="Orosz E."/>
            <person name="Ouedraogo J.P."/>
            <person name="Overkamp K.M."/>
            <person name="Park H.-S."/>
            <person name="Perrone G."/>
            <person name="Piumi F."/>
            <person name="Punt P.J."/>
            <person name="Ram A.F."/>
            <person name="Ramon A."/>
            <person name="Rauscher S."/>
            <person name="Record E."/>
            <person name="Riano-Pachon D.M."/>
            <person name="Robert V."/>
            <person name="Roehrig J."/>
            <person name="Ruller R."/>
            <person name="Salamov A."/>
            <person name="Salih N.S."/>
            <person name="Samson R.A."/>
            <person name="Sandor E."/>
            <person name="Sanguinetti M."/>
            <person name="Schuetze T."/>
            <person name="Sepcic K."/>
            <person name="Shelest E."/>
            <person name="Sherlock G."/>
            <person name="Sophianopoulou V."/>
            <person name="Squina F.M."/>
            <person name="Sun H."/>
            <person name="Susca A."/>
            <person name="Todd R.B."/>
            <person name="Tsang A."/>
            <person name="Unkles S.E."/>
            <person name="van de Wiele N."/>
            <person name="van Rossen-Uffink D."/>
            <person name="Oliveira J.V."/>
            <person name="Vesth T.C."/>
            <person name="Visser J."/>
            <person name="Yu J.-H."/>
            <person name="Zhou M."/>
            <person name="Andersen M.R."/>
            <person name="Archer D.B."/>
            <person name="Baker S.E."/>
            <person name="Benoit I."/>
            <person name="Brakhage A.A."/>
            <person name="Braus G.H."/>
            <person name="Fischer R."/>
            <person name="Frisvad J.C."/>
            <person name="Goldman G.H."/>
            <person name="Houbraken J."/>
            <person name="Oakley B."/>
            <person name="Pocsi I."/>
            <person name="Scazzocchio C."/>
            <person name="Seiboth B."/>
            <person name="vanKuyk P.A."/>
            <person name="Wortman J."/>
            <person name="Dyer P.S."/>
            <person name="Grigoriev I.V."/>
        </authorList>
    </citation>
    <scope>NUCLEOTIDE SEQUENCE [LARGE SCALE GENOMIC DNA]</scope>
    <source>
        <strain evidence="11">CBS 506.65</strain>
    </source>
</reference>
<dbReference type="RefSeq" id="XP_022580988.1">
    <property type="nucleotide sequence ID" value="XM_022726777.1"/>
</dbReference>
<name>A0A1L9SH46_9EURO</name>
<keyword evidence="6 8" id="KW-0368">Histidine biosynthesis</keyword>
<comment type="pathway">
    <text evidence="1 8">Amino-acid biosynthesis; L-histidine biosynthesis; L-histidine from 5-phospho-alpha-D-ribose 1-diphosphate: step 8/9.</text>
</comment>
<gene>
    <name evidence="10" type="ORF">ASPZODRAFT_166724</name>
</gene>
<comment type="catalytic activity">
    <reaction evidence="7 8">
        <text>L-histidinol phosphate + H2O = L-histidinol + phosphate</text>
        <dbReference type="Rhea" id="RHEA:14465"/>
        <dbReference type="ChEBI" id="CHEBI:15377"/>
        <dbReference type="ChEBI" id="CHEBI:43474"/>
        <dbReference type="ChEBI" id="CHEBI:57699"/>
        <dbReference type="ChEBI" id="CHEBI:57980"/>
        <dbReference type="EC" id="3.1.3.15"/>
    </reaction>
</comment>
<dbReference type="PANTHER" id="PTHR21039:SF0">
    <property type="entry name" value="HISTIDINOL-PHOSPHATASE"/>
    <property type="match status" value="1"/>
</dbReference>
<dbReference type="AlphaFoldDB" id="A0A1L9SH46"/>
<dbReference type="OrthoDB" id="5957391at2759"/>
<dbReference type="GO" id="GO:0004401">
    <property type="term" value="F:histidinol-phosphatase activity"/>
    <property type="evidence" value="ECO:0007669"/>
    <property type="project" value="UniProtKB-UniRule"/>
</dbReference>
<evidence type="ECO:0000256" key="1">
    <source>
        <dbReference type="ARBA" id="ARBA00004970"/>
    </source>
</evidence>
<dbReference type="UniPathway" id="UPA00031">
    <property type="reaction ID" value="UER00013"/>
</dbReference>
<dbReference type="GeneID" id="34613241"/>
<keyword evidence="11" id="KW-1185">Reference proteome</keyword>
<dbReference type="SUPFAM" id="SSF89550">
    <property type="entry name" value="PHP domain-like"/>
    <property type="match status" value="1"/>
</dbReference>
<feature type="domain" description="PHP" evidence="9">
    <location>
        <begin position="5"/>
        <end position="215"/>
    </location>
</feature>
<dbReference type="PANTHER" id="PTHR21039">
    <property type="entry name" value="HISTIDINOL PHOSPHATASE-RELATED"/>
    <property type="match status" value="1"/>
</dbReference>
<evidence type="ECO:0000313" key="10">
    <source>
        <dbReference type="EMBL" id="OJJ46478.1"/>
    </source>
</evidence>
<evidence type="ECO:0000256" key="8">
    <source>
        <dbReference type="RuleBase" id="RU366003"/>
    </source>
</evidence>
<dbReference type="VEuPathDB" id="FungiDB:ASPZODRAFT_166724"/>
<dbReference type="InterPro" id="IPR004013">
    <property type="entry name" value="PHP_dom"/>
</dbReference>
<evidence type="ECO:0000256" key="4">
    <source>
        <dbReference type="ARBA" id="ARBA00022605"/>
    </source>
</evidence>
<dbReference type="EC" id="3.1.3.15" evidence="3 8"/>
<keyword evidence="4 8" id="KW-0028">Amino-acid biosynthesis</keyword>
<dbReference type="CDD" id="cd12110">
    <property type="entry name" value="PHP_HisPPase_Hisj_like"/>
    <property type="match status" value="1"/>
</dbReference>
<protein>
    <recommendedName>
        <fullName evidence="3 8">Histidinol-phosphatase</fullName>
        <shortName evidence="8">HolPase</shortName>
        <ecNumber evidence="3 8">3.1.3.15</ecNumber>
    </recommendedName>
</protein>
<evidence type="ECO:0000259" key="9">
    <source>
        <dbReference type="Pfam" id="PF02811"/>
    </source>
</evidence>
<evidence type="ECO:0000256" key="6">
    <source>
        <dbReference type="ARBA" id="ARBA00023102"/>
    </source>
</evidence>